<dbReference type="FunFam" id="1.25.40.10:FF:000060">
    <property type="entry name" value="Golgi to ER traffic protein 4 homolog"/>
    <property type="match status" value="1"/>
</dbReference>
<evidence type="ECO:0000256" key="2">
    <source>
        <dbReference type="ARBA" id="ARBA00005351"/>
    </source>
</evidence>
<evidence type="ECO:0000256" key="4">
    <source>
        <dbReference type="ARBA" id="ARBA00022490"/>
    </source>
</evidence>
<name>A0A2J7PLV0_9NEOP</name>
<dbReference type="STRING" id="105785.A0A2J7PLV0"/>
<dbReference type="EMBL" id="NEVH01024423">
    <property type="protein sequence ID" value="PNF17303.1"/>
    <property type="molecule type" value="Genomic_DNA"/>
</dbReference>
<dbReference type="InterPro" id="IPR007317">
    <property type="entry name" value="GET4"/>
</dbReference>
<dbReference type="FunCoup" id="A0A2J7PLV0">
    <property type="interactions" value="1780"/>
</dbReference>
<dbReference type="PANTHER" id="PTHR12875:SF0">
    <property type="entry name" value="GOLGI TO ER TRAFFIC PROTEIN 4 HOMOLOG"/>
    <property type="match status" value="1"/>
</dbReference>
<dbReference type="Pfam" id="PF04190">
    <property type="entry name" value="GET4"/>
    <property type="match status" value="1"/>
</dbReference>
<dbReference type="OrthoDB" id="10252405at2759"/>
<keyword evidence="3" id="KW-0813">Transport</keyword>
<dbReference type="InParanoid" id="A0A2J7PLV0"/>
<dbReference type="PANTHER" id="PTHR12875">
    <property type="entry name" value="GOLGI TO ER TRAFFIC PROTEIN 4 HOMOLOG"/>
    <property type="match status" value="1"/>
</dbReference>
<dbReference type="GO" id="GO:0071818">
    <property type="term" value="C:BAT3 complex"/>
    <property type="evidence" value="ECO:0007669"/>
    <property type="project" value="TreeGrafter"/>
</dbReference>
<dbReference type="Proteomes" id="UP000235965">
    <property type="component" value="Unassembled WGS sequence"/>
</dbReference>
<evidence type="ECO:0000313" key="6">
    <source>
        <dbReference type="EMBL" id="PNF17303.1"/>
    </source>
</evidence>
<comment type="subcellular location">
    <subcellularLocation>
        <location evidence="1">Cytoplasm</location>
        <location evidence="1">Cytosol</location>
    </subcellularLocation>
</comment>
<gene>
    <name evidence="6" type="primary">GET4</name>
    <name evidence="6" type="ORF">B7P43_G04970</name>
</gene>
<keyword evidence="4" id="KW-0963">Cytoplasm</keyword>
<dbReference type="AlphaFoldDB" id="A0A2J7PLV0"/>
<protein>
    <submittedName>
        <fullName evidence="6">Golgi to ER traffic protein 4-like protein</fullName>
    </submittedName>
</protein>
<proteinExistence type="inferred from homology"/>
<accession>A0A2J7PLV0</accession>
<comment type="caution">
    <text evidence="6">The sequence shown here is derived from an EMBL/GenBank/DDBJ whole genome shotgun (WGS) entry which is preliminary data.</text>
</comment>
<comment type="similarity">
    <text evidence="2">Belongs to the GET4 family.</text>
</comment>
<dbReference type="InterPro" id="IPR011990">
    <property type="entry name" value="TPR-like_helical_dom_sf"/>
</dbReference>
<reference evidence="6 7" key="1">
    <citation type="submission" date="2017-12" db="EMBL/GenBank/DDBJ databases">
        <title>Hemimetabolous genomes reveal molecular basis of termite eusociality.</title>
        <authorList>
            <person name="Harrison M.C."/>
            <person name="Jongepier E."/>
            <person name="Robertson H.M."/>
            <person name="Arning N."/>
            <person name="Bitard-Feildel T."/>
            <person name="Chao H."/>
            <person name="Childers C.P."/>
            <person name="Dinh H."/>
            <person name="Doddapaneni H."/>
            <person name="Dugan S."/>
            <person name="Gowin J."/>
            <person name="Greiner C."/>
            <person name="Han Y."/>
            <person name="Hu H."/>
            <person name="Hughes D.S.T."/>
            <person name="Huylmans A.-K."/>
            <person name="Kemena C."/>
            <person name="Kremer L.P.M."/>
            <person name="Lee S.L."/>
            <person name="Lopez-Ezquerra A."/>
            <person name="Mallet L."/>
            <person name="Monroy-Kuhn J.M."/>
            <person name="Moser A."/>
            <person name="Murali S.C."/>
            <person name="Muzny D.M."/>
            <person name="Otani S."/>
            <person name="Piulachs M.-D."/>
            <person name="Poelchau M."/>
            <person name="Qu J."/>
            <person name="Schaub F."/>
            <person name="Wada-Katsumata A."/>
            <person name="Worley K.C."/>
            <person name="Xie Q."/>
            <person name="Ylla G."/>
            <person name="Poulsen M."/>
            <person name="Gibbs R.A."/>
            <person name="Schal C."/>
            <person name="Richards S."/>
            <person name="Belles X."/>
            <person name="Korb J."/>
            <person name="Bornberg-Bauer E."/>
        </authorList>
    </citation>
    <scope>NUCLEOTIDE SEQUENCE [LARGE SCALE GENOMIC DNA]</scope>
    <source>
        <tissue evidence="6">Whole body</tissue>
    </source>
</reference>
<keyword evidence="7" id="KW-1185">Reference proteome</keyword>
<evidence type="ECO:0000256" key="3">
    <source>
        <dbReference type="ARBA" id="ARBA00022448"/>
    </source>
</evidence>
<evidence type="ECO:0000313" key="7">
    <source>
        <dbReference type="Proteomes" id="UP000235965"/>
    </source>
</evidence>
<feature type="region of interest" description="Disordered" evidence="5">
    <location>
        <begin position="297"/>
        <end position="326"/>
    </location>
</feature>
<dbReference type="GO" id="GO:0045048">
    <property type="term" value="P:protein insertion into ER membrane"/>
    <property type="evidence" value="ECO:0007669"/>
    <property type="project" value="InterPro"/>
</dbReference>
<evidence type="ECO:0000256" key="1">
    <source>
        <dbReference type="ARBA" id="ARBA00004514"/>
    </source>
</evidence>
<sequence length="326" mass="37032">MASNRMHGVQRILSKLESSVNAGNYYEAHQMYKTLYFRYLGQKKYEELLDLLYDGAVLLLKHDQQTSGADLAILLVDVLLKAEASTSEDQFDKLSRLFGMISSDVPERETFLANALQWSMKGSQEYKSGHPHLHQSIAQILWKEKNYALARYHFLHSTDGSGCAAMLVELHRQRGYSSEVDLFIAQVVLQYLCLQNKTSAKDVFDSYTTQHPNIKKTGPPYILPLLNFIWFLLEAVESGKLAAFTVLCQQYQTSIERDPSYIEYLDKIAQIFFGVPPPRPQSQGLFGNLLQSFLSGLDDSESEDESPSSHPRASTSRQHMETDELD</sequence>
<evidence type="ECO:0000256" key="5">
    <source>
        <dbReference type="SAM" id="MobiDB-lite"/>
    </source>
</evidence>
<organism evidence="6 7">
    <name type="scientific">Cryptotermes secundus</name>
    <dbReference type="NCBI Taxonomy" id="105785"/>
    <lineage>
        <taxon>Eukaryota</taxon>
        <taxon>Metazoa</taxon>
        <taxon>Ecdysozoa</taxon>
        <taxon>Arthropoda</taxon>
        <taxon>Hexapoda</taxon>
        <taxon>Insecta</taxon>
        <taxon>Pterygota</taxon>
        <taxon>Neoptera</taxon>
        <taxon>Polyneoptera</taxon>
        <taxon>Dictyoptera</taxon>
        <taxon>Blattodea</taxon>
        <taxon>Blattoidea</taxon>
        <taxon>Termitoidae</taxon>
        <taxon>Kalotermitidae</taxon>
        <taxon>Cryptotermitinae</taxon>
        <taxon>Cryptotermes</taxon>
    </lineage>
</organism>
<dbReference type="Gene3D" id="1.25.40.10">
    <property type="entry name" value="Tetratricopeptide repeat domain"/>
    <property type="match status" value="1"/>
</dbReference>